<dbReference type="Proteomes" id="UP000618733">
    <property type="component" value="Unassembled WGS sequence"/>
</dbReference>
<dbReference type="InterPro" id="IPR024072">
    <property type="entry name" value="DHFR-like_dom_sf"/>
</dbReference>
<comment type="caution">
    <text evidence="2">The sequence shown here is derived from an EMBL/GenBank/DDBJ whole genome shotgun (WGS) entry which is preliminary data.</text>
</comment>
<reference evidence="2" key="1">
    <citation type="submission" date="2020-12" db="EMBL/GenBank/DDBJ databases">
        <title>Leucobacter sp. CAS2, isolated from Chromium sludge.</title>
        <authorList>
            <person name="Xu Z."/>
        </authorList>
    </citation>
    <scope>NUCLEOTIDE SEQUENCE</scope>
    <source>
        <strain evidence="2">CSA2</strain>
    </source>
</reference>
<dbReference type="PANTHER" id="PTHR38011:SF11">
    <property type="entry name" value="2,5-DIAMINO-6-RIBOSYLAMINO-4(3H)-PYRIMIDINONE 5'-PHOSPHATE REDUCTASE"/>
    <property type="match status" value="1"/>
</dbReference>
<dbReference type="PANTHER" id="PTHR38011">
    <property type="entry name" value="DIHYDROFOLATE REDUCTASE FAMILY PROTEIN (AFU_ORTHOLOGUE AFUA_8G06820)"/>
    <property type="match status" value="1"/>
</dbReference>
<protein>
    <submittedName>
        <fullName evidence="2">Dihydrofolate reductase family protein</fullName>
    </submittedName>
</protein>
<evidence type="ECO:0000313" key="2">
    <source>
        <dbReference type="EMBL" id="MBK0420641.1"/>
    </source>
</evidence>
<dbReference type="Gene3D" id="3.40.430.10">
    <property type="entry name" value="Dihydrofolate Reductase, subunit A"/>
    <property type="match status" value="1"/>
</dbReference>
<evidence type="ECO:0000259" key="1">
    <source>
        <dbReference type="Pfam" id="PF01872"/>
    </source>
</evidence>
<dbReference type="InterPro" id="IPR050765">
    <property type="entry name" value="Riboflavin_Biosynth_HTPR"/>
</dbReference>
<keyword evidence="3" id="KW-1185">Reference proteome</keyword>
<name>A0A934Q9Y4_9MICO</name>
<proteinExistence type="predicted"/>
<gene>
    <name evidence="2" type="ORF">JD292_00920</name>
</gene>
<dbReference type="InterPro" id="IPR002734">
    <property type="entry name" value="RibDG_C"/>
</dbReference>
<feature type="domain" description="Bacterial bifunctional deaminase-reductase C-terminal" evidence="1">
    <location>
        <begin position="76"/>
        <end position="172"/>
    </location>
</feature>
<dbReference type="Pfam" id="PF01872">
    <property type="entry name" value="RibD_C"/>
    <property type="match status" value="1"/>
</dbReference>
<accession>A0A934Q9Y4</accession>
<sequence length="187" mass="19790">MGRIIYDAAATANGFIADADHSLDWLFAVEGGEAPEEGLLPAEAAVLVEGSRTYEWILAQEGVLERPERWQELYGETPTFVFTSRELPVPAGADVRFLSGEVAAALPQLREAAAGGDIWVVGGGELAGRFLDAGALDLISVSIAPALLEAGAPFLPRRVGADRLRLVSAAQHGQFARLHYEVIPAAG</sequence>
<dbReference type="RefSeq" id="WP_200130853.1">
    <property type="nucleotide sequence ID" value="NZ_JAEHOI010000001.1"/>
</dbReference>
<dbReference type="GO" id="GO:0008703">
    <property type="term" value="F:5-amino-6-(5-phosphoribosylamino)uracil reductase activity"/>
    <property type="evidence" value="ECO:0007669"/>
    <property type="project" value="InterPro"/>
</dbReference>
<evidence type="ECO:0000313" key="3">
    <source>
        <dbReference type="Proteomes" id="UP000618733"/>
    </source>
</evidence>
<dbReference type="AlphaFoldDB" id="A0A934Q9Y4"/>
<dbReference type="GO" id="GO:0009231">
    <property type="term" value="P:riboflavin biosynthetic process"/>
    <property type="evidence" value="ECO:0007669"/>
    <property type="project" value="InterPro"/>
</dbReference>
<dbReference type="EMBL" id="JAEHOI010000001">
    <property type="protein sequence ID" value="MBK0420641.1"/>
    <property type="molecule type" value="Genomic_DNA"/>
</dbReference>
<dbReference type="SUPFAM" id="SSF53597">
    <property type="entry name" value="Dihydrofolate reductase-like"/>
    <property type="match status" value="1"/>
</dbReference>
<organism evidence="2 3">
    <name type="scientific">Leucobacter edaphi</name>
    <dbReference type="NCBI Taxonomy" id="2796472"/>
    <lineage>
        <taxon>Bacteria</taxon>
        <taxon>Bacillati</taxon>
        <taxon>Actinomycetota</taxon>
        <taxon>Actinomycetes</taxon>
        <taxon>Micrococcales</taxon>
        <taxon>Microbacteriaceae</taxon>
        <taxon>Leucobacter</taxon>
    </lineage>
</organism>